<name>A0A559IF43_9BACL</name>
<comment type="caution">
    <text evidence="1">The sequence shown here is derived from an EMBL/GenBank/DDBJ whole genome shotgun (WGS) entry which is preliminary data.</text>
</comment>
<dbReference type="EMBL" id="VNJK01000006">
    <property type="protein sequence ID" value="TVX86093.1"/>
    <property type="molecule type" value="Genomic_DNA"/>
</dbReference>
<dbReference type="SUPFAM" id="SSF49785">
    <property type="entry name" value="Galactose-binding domain-like"/>
    <property type="match status" value="2"/>
</dbReference>
<accession>A0A559IF43</accession>
<dbReference type="AlphaFoldDB" id="A0A559IF43"/>
<dbReference type="Gene3D" id="2.60.120.260">
    <property type="entry name" value="Galactose-binding domain-like"/>
    <property type="match status" value="2"/>
</dbReference>
<proteinExistence type="predicted"/>
<dbReference type="OrthoDB" id="5291305at2"/>
<reference evidence="1 2" key="1">
    <citation type="submission" date="2019-07" db="EMBL/GenBank/DDBJ databases">
        <authorList>
            <person name="Kim J."/>
        </authorList>
    </citation>
    <scope>NUCLEOTIDE SEQUENCE [LARGE SCALE GENOMIC DNA]</scope>
    <source>
        <strain evidence="1 2">N4</strain>
    </source>
</reference>
<dbReference type="InterPro" id="IPR008979">
    <property type="entry name" value="Galactose-bd-like_sf"/>
</dbReference>
<evidence type="ECO:0000313" key="1">
    <source>
        <dbReference type="EMBL" id="TVX86093.1"/>
    </source>
</evidence>
<dbReference type="RefSeq" id="WP_144994922.1">
    <property type="nucleotide sequence ID" value="NZ_VNJK01000006.1"/>
</dbReference>
<organism evidence="1 2">
    <name type="scientific">Paenibacillus agilis</name>
    <dbReference type="NCBI Taxonomy" id="3020863"/>
    <lineage>
        <taxon>Bacteria</taxon>
        <taxon>Bacillati</taxon>
        <taxon>Bacillota</taxon>
        <taxon>Bacilli</taxon>
        <taxon>Bacillales</taxon>
        <taxon>Paenibacillaceae</taxon>
        <taxon>Paenibacillus</taxon>
    </lineage>
</organism>
<dbReference type="Proteomes" id="UP000318102">
    <property type="component" value="Unassembled WGS sequence"/>
</dbReference>
<gene>
    <name evidence="1" type="ORF">FPZ44_24465</name>
</gene>
<sequence length="656" mass="74629">MALTLNNDMSTLKVGNYFWCYFNSMDYDLPKSFFYDSPPKNHSSTLRFGLGEIATKTDYDVVGKELSPDWANKCHGYFKFIVVDVKPNGEIVLISDRNLAYKYTYNAYELKNGFMKAGAPISEFTYKVKTENKCVGGTALSNSIYSNSYLTEYAFDGKNNTHYYPKPMPSNPEFDKEYIGYQFLEPVNIQYMSLINSQGATYTLQAIGVRDLYLDYSDDGVIWVNVSSVDVSKYNVSSGWVQFLDFSNNYKVKHNYWRLRFGKGTSASYGLFISELEMYEGIYENTSVFNSFEATISGISSNSQENERIIELSDWDRYIASDLNGMLDKAGDNSIWNMNYPSYTNALSSVNNAMVVVRGGNNGDVSRWHSLAIATQATNNVADGAGLRLKLTLKRKDFVESSVFFNQSGQYKTYSIGKESEFKTSPWIQDFTDDGIATESTQHGMTIKANTGVSVWKLFNRNSDSWASTDHQTGAEIVIDFGITQDKRVGGYVMEYEYGKGVEVLSQKIPQDIYASPRDWNVYASTLGDKWDLIDERRGVTWSQGELKKFHFNKAETYRFFKFVFYGNNSDLKNIAIKYLNLYDIQSSKVDAHWKSLTTNMPSENTIKNEGIKDLSILDRRYKVFMESVKHSEVFGSGNIYKGKVDLKNVGSIKIE</sequence>
<evidence type="ECO:0000313" key="2">
    <source>
        <dbReference type="Proteomes" id="UP000318102"/>
    </source>
</evidence>
<protein>
    <submittedName>
        <fullName evidence="1">Uncharacterized protein</fullName>
    </submittedName>
</protein>
<keyword evidence="2" id="KW-1185">Reference proteome</keyword>